<protein>
    <submittedName>
        <fullName evidence="12">RecC</fullName>
        <ecNumber evidence="12">3.1.11.5</ecNumber>
    </submittedName>
</protein>
<dbReference type="Gene3D" id="3.40.50.300">
    <property type="entry name" value="P-loop containing nucleotide triphosphate hydrolases"/>
    <property type="match status" value="2"/>
</dbReference>
<dbReference type="OrthoDB" id="9762834at2"/>
<dbReference type="AlphaFoldDB" id="C0QI08"/>
<dbReference type="Gene3D" id="3.40.50.10930">
    <property type="match status" value="1"/>
</dbReference>
<keyword evidence="8" id="KW-0238">DNA-binding</keyword>
<evidence type="ECO:0000313" key="12">
    <source>
        <dbReference type="EMBL" id="ACN15744.1"/>
    </source>
</evidence>
<dbReference type="GO" id="GO:0005524">
    <property type="term" value="F:ATP binding"/>
    <property type="evidence" value="ECO:0007669"/>
    <property type="project" value="UniProtKB-KW"/>
</dbReference>
<keyword evidence="1" id="KW-0540">Nuclease</keyword>
<proteinExistence type="inferred from homology"/>
<keyword evidence="4 12" id="KW-0378">Hydrolase</keyword>
<evidence type="ECO:0000256" key="6">
    <source>
        <dbReference type="ARBA" id="ARBA00022839"/>
    </source>
</evidence>
<dbReference type="Gene3D" id="1.10.10.990">
    <property type="match status" value="1"/>
</dbReference>
<keyword evidence="13" id="KW-1185">Reference proteome</keyword>
<keyword evidence="6" id="KW-0269">Exonuclease</keyword>
<evidence type="ECO:0000259" key="11">
    <source>
        <dbReference type="Pfam" id="PF17946"/>
    </source>
</evidence>
<dbReference type="SUPFAM" id="SSF52980">
    <property type="entry name" value="Restriction endonuclease-like"/>
    <property type="match status" value="1"/>
</dbReference>
<name>C0QI08_DESAH</name>
<evidence type="ECO:0000256" key="1">
    <source>
        <dbReference type="ARBA" id="ARBA00022722"/>
    </source>
</evidence>
<evidence type="ECO:0000256" key="9">
    <source>
        <dbReference type="ARBA" id="ARBA00023204"/>
    </source>
</evidence>
<evidence type="ECO:0000256" key="8">
    <source>
        <dbReference type="ARBA" id="ARBA00023125"/>
    </source>
</evidence>
<dbReference type="RefSeq" id="WP_015904507.1">
    <property type="nucleotide sequence ID" value="NC_012108.1"/>
</dbReference>
<dbReference type="SUPFAM" id="SSF52540">
    <property type="entry name" value="P-loop containing nucleoside triphosphate hydrolases"/>
    <property type="match status" value="2"/>
</dbReference>
<sequence>MGTQPHDSRPGLLPGLSIIHANHLEDLRDVAVHWVRTHPLGVLETEQFIVQSKGMAQWLKLAVAADDGCGISAGIETQLPGTWVWTAYRAILGNDTIPTDSPYDRERLVWRFFSILPTLLTDDIFSPLNRFLENDTDQRRQYQLACRLADLFDQYQVYRADWLKQWAGEKDQLLTGGGQWVDIPPQHAWQAELWRRLRARVPASLRNIGRSDLHQAFLQKASDTRVRPEILPPRVIVFGISSLPKQVLETLYAVSHLCQVLLFVNNPCRHFWADIIEDRELLRIDHARHSGKATMPTPLDPVDVYRHANPLLAAWGKQGRDYIGLVYGYDTPETYRKNFAEIDLFRDVIAQDTRGTLLHEIQQAILDLEPSAPDNESRRPIARGDRTITFQVAHSRQREVEILQDQLLHSFETLDNLLPRDVVVMTPDIEGYAPHIEAVFGNLSLDDPRFIPFTIADHPGKKSVPLVKALERLLHLPDLRMAARDLMDLLEVPAFQRRFGFKETDLPRLFQWIKGAGISWGLNKSQRASFGLPPDLDQTTWAFGLNRMLLGYAVGNNKAWHNIEPYDEIGGLEAHLVGLVAGVVERLEALWTTLQSSACPERWCLILRTLARDFFEPVDASERLVLNRMDQVLDDWLNACTQADLDQELTLCVVRDYFLEKMAVQGVSQKFLAGMVNFGTLMPMRAIPFKVVCLLGMNDGAFPRSHPPLDFDLMAEPGMYRPGDRSTREDDRYLFLEALLSARETFYLSHVGRDVRDNGERTPSVLVGQLRDYIDAGWTLEPGCAEPERPESECSEPERLGSECPESGQPNYEGSGLLDHLTTIHPLQPFGRAYFSSPEAPLFTYAQEWRNCLGRREDQPREEFLETPPCVDALTLSPLIGFMKNPVKFFYNHCLSIRFDDISLENLDHEPFALDLLAPFNLGATLLSAGLAAGVSPELYPGRGGPCVVEAAVVEAADRLTRTGELPMAGFGTLAAKNLTAPVIAMLTRYGSLAERWPRACDPMEIALVIEQDGWPEIRLDDWLDNMITTDFDDPGAILPQFARQQFYPRNILDKGGKLLLLYPLVPLWISHVAGCAMGIDLTSHLIAPDAVAAFHPLDKAAAFSVLMDILTVFRQGLARPLPVTAKTGVAYVAALMAKDEQRAKNDAARVYAGDGFNARGELGYDPYLQRTFPDFDALWQARDNFFKDLAATLYLPMVQAVEREG</sequence>
<dbReference type="EMBL" id="CP001087">
    <property type="protein sequence ID" value="ACN15744.1"/>
    <property type="molecule type" value="Genomic_DNA"/>
</dbReference>
<dbReference type="Gene3D" id="1.10.10.160">
    <property type="match status" value="1"/>
</dbReference>
<feature type="domain" description="RecC C-terminal" evidence="11">
    <location>
        <begin position="873"/>
        <end position="1135"/>
    </location>
</feature>
<dbReference type="GO" id="GO:0009338">
    <property type="term" value="C:exodeoxyribonuclease V complex"/>
    <property type="evidence" value="ECO:0007669"/>
    <property type="project" value="InterPro"/>
</dbReference>
<evidence type="ECO:0000256" key="7">
    <source>
        <dbReference type="ARBA" id="ARBA00022840"/>
    </source>
</evidence>
<dbReference type="GO" id="GO:0006281">
    <property type="term" value="P:DNA repair"/>
    <property type="evidence" value="ECO:0007669"/>
    <property type="project" value="UniProtKB-KW"/>
</dbReference>
<gene>
    <name evidence="12" type="primary">recC</name>
    <name evidence="12" type="ordered locus">HRM2_26500</name>
</gene>
<keyword evidence="7" id="KW-0067">ATP-binding</keyword>
<dbReference type="PANTHER" id="PTHR30591">
    <property type="entry name" value="RECBCD ENZYME SUBUNIT RECC"/>
    <property type="match status" value="1"/>
</dbReference>
<dbReference type="NCBIfam" id="TIGR01450">
    <property type="entry name" value="recC"/>
    <property type="match status" value="1"/>
</dbReference>
<dbReference type="InterPro" id="IPR013986">
    <property type="entry name" value="DExx_box_DNA_helicase_dom_sf"/>
</dbReference>
<organism evidence="12 13">
    <name type="scientific">Desulforapulum autotrophicum (strain ATCC 43914 / DSM 3382 / VKM B-1955 / HRM2)</name>
    <name type="common">Desulfobacterium autotrophicum</name>
    <dbReference type="NCBI Taxonomy" id="177437"/>
    <lineage>
        <taxon>Bacteria</taxon>
        <taxon>Pseudomonadati</taxon>
        <taxon>Thermodesulfobacteriota</taxon>
        <taxon>Desulfobacteria</taxon>
        <taxon>Desulfobacterales</taxon>
        <taxon>Desulfobacteraceae</taxon>
        <taxon>Desulforapulum</taxon>
    </lineage>
</organism>
<dbReference type="EC" id="3.1.11.5" evidence="12"/>
<evidence type="ECO:0000256" key="5">
    <source>
        <dbReference type="ARBA" id="ARBA00022806"/>
    </source>
</evidence>
<evidence type="ECO:0000256" key="3">
    <source>
        <dbReference type="ARBA" id="ARBA00022763"/>
    </source>
</evidence>
<dbReference type="InterPro" id="IPR041500">
    <property type="entry name" value="RecC_C"/>
</dbReference>
<dbReference type="Pfam" id="PF04257">
    <property type="entry name" value="Exonuc_V_gamma"/>
    <property type="match status" value="1"/>
</dbReference>
<dbReference type="STRING" id="177437.HRM2_26500"/>
<evidence type="ECO:0000256" key="4">
    <source>
        <dbReference type="ARBA" id="ARBA00022801"/>
    </source>
</evidence>
<evidence type="ECO:0000313" key="13">
    <source>
        <dbReference type="Proteomes" id="UP000000442"/>
    </source>
</evidence>
<dbReference type="GO" id="GO:0003677">
    <property type="term" value="F:DNA binding"/>
    <property type="evidence" value="ECO:0007669"/>
    <property type="project" value="UniProtKB-KW"/>
</dbReference>
<dbReference type="GO" id="GO:0004386">
    <property type="term" value="F:helicase activity"/>
    <property type="evidence" value="ECO:0007669"/>
    <property type="project" value="UniProtKB-KW"/>
</dbReference>
<dbReference type="GO" id="GO:0008854">
    <property type="term" value="F:exodeoxyribonuclease V activity"/>
    <property type="evidence" value="ECO:0007669"/>
    <property type="project" value="UniProtKB-EC"/>
</dbReference>
<dbReference type="PIRSF" id="PIRSF000980">
    <property type="entry name" value="RecC"/>
    <property type="match status" value="1"/>
</dbReference>
<keyword evidence="9" id="KW-0234">DNA repair</keyword>
<keyword evidence="3" id="KW-0227">DNA damage</keyword>
<feature type="region of interest" description="Disordered" evidence="10">
    <location>
        <begin position="784"/>
        <end position="812"/>
    </location>
</feature>
<accession>C0QI08</accession>
<dbReference type="PANTHER" id="PTHR30591:SF1">
    <property type="entry name" value="RECBCD ENZYME SUBUNIT RECC"/>
    <property type="match status" value="1"/>
</dbReference>
<keyword evidence="5" id="KW-0347">Helicase</keyword>
<dbReference type="KEGG" id="dat:HRM2_26500"/>
<keyword evidence="2" id="KW-0547">Nucleotide-binding</keyword>
<dbReference type="Proteomes" id="UP000000442">
    <property type="component" value="Chromosome"/>
</dbReference>
<dbReference type="HAMAP" id="MF_01486">
    <property type="entry name" value="RecC"/>
    <property type="match status" value="1"/>
</dbReference>
<evidence type="ECO:0000256" key="10">
    <source>
        <dbReference type="SAM" id="MobiDB-lite"/>
    </source>
</evidence>
<dbReference type="eggNOG" id="COG1330">
    <property type="taxonomic scope" value="Bacteria"/>
</dbReference>
<dbReference type="HOGENOM" id="CLU_007513_1_0_7"/>
<dbReference type="InterPro" id="IPR027417">
    <property type="entry name" value="P-loop_NTPase"/>
</dbReference>
<dbReference type="InterPro" id="IPR006697">
    <property type="entry name" value="RecC"/>
</dbReference>
<dbReference type="Pfam" id="PF17946">
    <property type="entry name" value="RecC_C"/>
    <property type="match status" value="1"/>
</dbReference>
<dbReference type="InterPro" id="IPR011335">
    <property type="entry name" value="Restrct_endonuc-II-like"/>
</dbReference>
<evidence type="ECO:0000256" key="2">
    <source>
        <dbReference type="ARBA" id="ARBA00022741"/>
    </source>
</evidence>
<reference evidence="12 13" key="1">
    <citation type="journal article" date="2009" name="Environ. Microbiol.">
        <title>Genome sequence of Desulfobacterium autotrophicum HRM2, a marine sulfate reducer oxidizing organic carbon completely to carbon dioxide.</title>
        <authorList>
            <person name="Strittmatter A.W."/>
            <person name="Liesegang H."/>
            <person name="Rabus R."/>
            <person name="Decker I."/>
            <person name="Amann J."/>
            <person name="Andres S."/>
            <person name="Henne A."/>
            <person name="Fricke W.F."/>
            <person name="Martinez-Arias R."/>
            <person name="Bartels D."/>
            <person name="Goesmann A."/>
            <person name="Krause L."/>
            <person name="Puehler A."/>
            <person name="Klenk H.P."/>
            <person name="Richter M."/>
            <person name="Schuler M."/>
            <person name="Gloeckner F.O."/>
            <person name="Meyerdierks A."/>
            <person name="Gottschalk G."/>
            <person name="Amann R."/>
        </authorList>
    </citation>
    <scope>NUCLEOTIDE SEQUENCE [LARGE SCALE GENOMIC DNA]</scope>
    <source>
        <strain evidence="13">ATCC 43914 / DSM 3382 / HRM2</strain>
    </source>
</reference>
<feature type="compositionally biased region" description="Basic and acidic residues" evidence="10">
    <location>
        <begin position="786"/>
        <end position="801"/>
    </location>
</feature>
<dbReference type="GO" id="GO:0006310">
    <property type="term" value="P:DNA recombination"/>
    <property type="evidence" value="ECO:0007669"/>
    <property type="project" value="TreeGrafter"/>
</dbReference>